<dbReference type="Proteomes" id="UP000799779">
    <property type="component" value="Unassembled WGS sequence"/>
</dbReference>
<sequence length="553" mass="61400">MHAATVAAWIRELESPARSRLSPPLTTRKRARPNYCESPHPRQTSRLMLAEMAANDHNKLVSSSHKNECPGVLKTMEKKRIRTPSPQKRQFPVDAYSPDAGSLDELNEPTPRLRNHYTHPIPKLSYRENLAIIADELDGNDDAPQAWSPLQSRPQSQSHSASSTRSASPKKVTSLWDVGNGVIYTNLANTAASRRMQLGTVGLTLLETLEDVSNGPVFSAKLKAQLAEAGIERIMPHMLDQSDDRPMEELLCELRTVQTINALSHRCAENRDHESEWNNRVHTKVLELALGNDEVSVGFRSVTAARITSEFRPTHSPGLATGKIVDYAMFLELSSPARDAISSLISMSSESINHVSYEGLRTRPIAISIETKTESRTVEEAKVQLGVWFAAQVARIEALIQQVTALKANKHRAEREATSETGRRGRQKSRGKSGKISQSQTQQLNPTPTIEAVSLDSTDLLSQIVFPLLDVQSESWSLFFGRASISLNTSSSDIRKPASHIQIFHSIALGNTANTVQTYRLVKSLKVLRAWIDGDFRKWWDKVLGVDEVEGSN</sequence>
<evidence type="ECO:0000313" key="4">
    <source>
        <dbReference type="Proteomes" id="UP000799779"/>
    </source>
</evidence>
<dbReference type="Pfam" id="PF20516">
    <property type="entry name" value="PDDEXK_12"/>
    <property type="match status" value="1"/>
</dbReference>
<evidence type="ECO:0000256" key="1">
    <source>
        <dbReference type="SAM" id="MobiDB-lite"/>
    </source>
</evidence>
<feature type="region of interest" description="Disordered" evidence="1">
    <location>
        <begin position="18"/>
        <end position="41"/>
    </location>
</feature>
<feature type="domain" description="PD-(D/E)XK nuclease-like" evidence="2">
    <location>
        <begin position="242"/>
        <end position="537"/>
    </location>
</feature>
<feature type="region of interest" description="Disordered" evidence="1">
    <location>
        <begin position="410"/>
        <end position="448"/>
    </location>
</feature>
<feature type="compositionally biased region" description="Basic residues" evidence="1">
    <location>
        <begin position="424"/>
        <end position="433"/>
    </location>
</feature>
<feature type="region of interest" description="Disordered" evidence="1">
    <location>
        <begin position="141"/>
        <end position="171"/>
    </location>
</feature>
<evidence type="ECO:0000313" key="3">
    <source>
        <dbReference type="EMBL" id="KAF2007576.1"/>
    </source>
</evidence>
<dbReference type="OrthoDB" id="4161186at2759"/>
<name>A0A6A5X3X1_9PLEO</name>
<proteinExistence type="predicted"/>
<dbReference type="EMBL" id="ML977557">
    <property type="protein sequence ID" value="KAF2007576.1"/>
    <property type="molecule type" value="Genomic_DNA"/>
</dbReference>
<reference evidence="3" key="1">
    <citation type="journal article" date="2020" name="Stud. Mycol.">
        <title>101 Dothideomycetes genomes: a test case for predicting lifestyles and emergence of pathogens.</title>
        <authorList>
            <person name="Haridas S."/>
            <person name="Albert R."/>
            <person name="Binder M."/>
            <person name="Bloem J."/>
            <person name="Labutti K."/>
            <person name="Salamov A."/>
            <person name="Andreopoulos B."/>
            <person name="Baker S."/>
            <person name="Barry K."/>
            <person name="Bills G."/>
            <person name="Bluhm B."/>
            <person name="Cannon C."/>
            <person name="Castanera R."/>
            <person name="Culley D."/>
            <person name="Daum C."/>
            <person name="Ezra D."/>
            <person name="Gonzalez J."/>
            <person name="Henrissat B."/>
            <person name="Kuo A."/>
            <person name="Liang C."/>
            <person name="Lipzen A."/>
            <person name="Lutzoni F."/>
            <person name="Magnuson J."/>
            <person name="Mondo S."/>
            <person name="Nolan M."/>
            <person name="Ohm R."/>
            <person name="Pangilinan J."/>
            <person name="Park H.-J."/>
            <person name="Ramirez L."/>
            <person name="Alfaro M."/>
            <person name="Sun H."/>
            <person name="Tritt A."/>
            <person name="Yoshinaga Y."/>
            <person name="Zwiers L.-H."/>
            <person name="Turgeon B."/>
            <person name="Goodwin S."/>
            <person name="Spatafora J."/>
            <person name="Crous P."/>
            <person name="Grigoriev I."/>
        </authorList>
    </citation>
    <scope>NUCLEOTIDE SEQUENCE</scope>
    <source>
        <strain evidence="3">CBS 123094</strain>
    </source>
</reference>
<organism evidence="3 4">
    <name type="scientific">Amniculicola lignicola CBS 123094</name>
    <dbReference type="NCBI Taxonomy" id="1392246"/>
    <lineage>
        <taxon>Eukaryota</taxon>
        <taxon>Fungi</taxon>
        <taxon>Dikarya</taxon>
        <taxon>Ascomycota</taxon>
        <taxon>Pezizomycotina</taxon>
        <taxon>Dothideomycetes</taxon>
        <taxon>Pleosporomycetidae</taxon>
        <taxon>Pleosporales</taxon>
        <taxon>Amniculicolaceae</taxon>
        <taxon>Amniculicola</taxon>
    </lineage>
</organism>
<gene>
    <name evidence="3" type="ORF">P154DRAFT_454427</name>
</gene>
<protein>
    <recommendedName>
        <fullName evidence="2">PD-(D/E)XK nuclease-like domain-containing protein</fullName>
    </recommendedName>
</protein>
<feature type="region of interest" description="Disordered" evidence="1">
    <location>
        <begin position="80"/>
        <end position="114"/>
    </location>
</feature>
<dbReference type="InterPro" id="IPR046797">
    <property type="entry name" value="PDDEXK_12"/>
</dbReference>
<keyword evidence="4" id="KW-1185">Reference proteome</keyword>
<feature type="compositionally biased region" description="Basic and acidic residues" evidence="1">
    <location>
        <begin position="411"/>
        <end position="423"/>
    </location>
</feature>
<feature type="compositionally biased region" description="Low complexity" evidence="1">
    <location>
        <begin position="152"/>
        <end position="169"/>
    </location>
</feature>
<accession>A0A6A5X3X1</accession>
<dbReference type="AlphaFoldDB" id="A0A6A5X3X1"/>
<evidence type="ECO:0000259" key="2">
    <source>
        <dbReference type="Pfam" id="PF20516"/>
    </source>
</evidence>